<reference evidence="2 3" key="1">
    <citation type="submission" date="2020-10" db="EMBL/GenBank/DDBJ databases">
        <title>Complete genome sequence of Cupriavidus basilensis CCUG 49340T.</title>
        <authorList>
            <person name="Salva-Serra F."/>
            <person name="Donoso R.A."/>
            <person name="Cho K.H."/>
            <person name="Yoo J.A."/>
            <person name="Lee K."/>
            <person name="Yoon S.-H."/>
            <person name="Perez-Pantoja D."/>
            <person name="Moore E.R.B."/>
        </authorList>
    </citation>
    <scope>NUCLEOTIDE SEQUENCE [LARGE SCALE GENOMIC DNA]</scope>
    <source>
        <strain evidence="3">CCUG 49340</strain>
    </source>
</reference>
<dbReference type="Pfam" id="PF01590">
    <property type="entry name" value="GAF"/>
    <property type="match status" value="1"/>
</dbReference>
<accession>A0A643G1F3</accession>
<dbReference type="InterPro" id="IPR003018">
    <property type="entry name" value="GAF"/>
</dbReference>
<dbReference type="GeneID" id="98403895"/>
<proteinExistence type="predicted"/>
<dbReference type="AlphaFoldDB" id="A0A643G1F3"/>
<dbReference type="InterPro" id="IPR029016">
    <property type="entry name" value="GAF-like_dom_sf"/>
</dbReference>
<dbReference type="SUPFAM" id="SSF55781">
    <property type="entry name" value="GAF domain-like"/>
    <property type="match status" value="1"/>
</dbReference>
<dbReference type="Gene3D" id="3.30.450.40">
    <property type="match status" value="1"/>
</dbReference>
<dbReference type="RefSeq" id="WP_150984914.1">
    <property type="nucleotide sequence ID" value="NZ_CP062804.1"/>
</dbReference>
<dbReference type="EMBL" id="CP062804">
    <property type="protein sequence ID" value="QOT80407.1"/>
    <property type="molecule type" value="Genomic_DNA"/>
</dbReference>
<dbReference type="Proteomes" id="UP000397656">
    <property type="component" value="Chromosome 2"/>
</dbReference>
<name>A0A643G1F3_9BURK</name>
<evidence type="ECO:0000313" key="3">
    <source>
        <dbReference type="Proteomes" id="UP000397656"/>
    </source>
</evidence>
<evidence type="ECO:0000259" key="1">
    <source>
        <dbReference type="Pfam" id="PF01590"/>
    </source>
</evidence>
<sequence length="185" mass="19345">MTDIANDAAPSVVTLPVALLASLCDTLARAAKPAIAFDAIGSATAALLGPGLLTINAYRRASSEVVRLWSSDTAAYPVGGRKYKADTPWTRWVLQQGEVFVGEGDAALEAVFDDISTIRGLSLSAVVNVPVCERGQCVGTFNFLAARSAWTPGEVAVLRLFAQMVAPAVMAASGCLMPATNIQKF</sequence>
<gene>
    <name evidence="2" type="ORF">F7R26_023460</name>
</gene>
<evidence type="ECO:0000313" key="2">
    <source>
        <dbReference type="EMBL" id="QOT80407.1"/>
    </source>
</evidence>
<feature type="domain" description="GAF" evidence="1">
    <location>
        <begin position="58"/>
        <end position="168"/>
    </location>
</feature>
<protein>
    <submittedName>
        <fullName evidence="2">GAF domain-containing protein</fullName>
    </submittedName>
</protein>
<organism evidence="2 3">
    <name type="scientific">Cupriavidus basilensis</name>
    <dbReference type="NCBI Taxonomy" id="68895"/>
    <lineage>
        <taxon>Bacteria</taxon>
        <taxon>Pseudomonadati</taxon>
        <taxon>Pseudomonadota</taxon>
        <taxon>Betaproteobacteria</taxon>
        <taxon>Burkholderiales</taxon>
        <taxon>Burkholderiaceae</taxon>
        <taxon>Cupriavidus</taxon>
    </lineage>
</organism>